<protein>
    <submittedName>
        <fullName evidence="2">Uncharacterized protein</fullName>
    </submittedName>
</protein>
<dbReference type="Proteomes" id="UP001153269">
    <property type="component" value="Unassembled WGS sequence"/>
</dbReference>
<feature type="compositionally biased region" description="Basic residues" evidence="1">
    <location>
        <begin position="59"/>
        <end position="70"/>
    </location>
</feature>
<sequence length="139" mass="15359">MSEGTIKIQHAFAAPPMTEAVFSILLTHPTPTRRAPQSIHILQPALLSENTLLREEGGKKKRRRRKNWRQTRREGLVEGDEWEVETRVALEGNTGTFGTITRALGLISGTIGLTRESHLDHSATGTLGELLCCDIGGKY</sequence>
<evidence type="ECO:0000256" key="1">
    <source>
        <dbReference type="SAM" id="MobiDB-lite"/>
    </source>
</evidence>
<feature type="region of interest" description="Disordered" evidence="1">
    <location>
        <begin position="53"/>
        <end position="74"/>
    </location>
</feature>
<evidence type="ECO:0000313" key="3">
    <source>
        <dbReference type="Proteomes" id="UP001153269"/>
    </source>
</evidence>
<gene>
    <name evidence="2" type="ORF">PLEPLA_LOCUS4810</name>
</gene>
<name>A0A9N7Y8T6_PLEPL</name>
<keyword evidence="3" id="KW-1185">Reference proteome</keyword>
<dbReference type="EMBL" id="CADEAL010000237">
    <property type="protein sequence ID" value="CAB1417017.1"/>
    <property type="molecule type" value="Genomic_DNA"/>
</dbReference>
<proteinExistence type="predicted"/>
<accession>A0A9N7Y8T6</accession>
<evidence type="ECO:0000313" key="2">
    <source>
        <dbReference type="EMBL" id="CAB1417017.1"/>
    </source>
</evidence>
<comment type="caution">
    <text evidence="2">The sequence shown here is derived from an EMBL/GenBank/DDBJ whole genome shotgun (WGS) entry which is preliminary data.</text>
</comment>
<dbReference type="AlphaFoldDB" id="A0A9N7Y8T6"/>
<reference evidence="2" key="1">
    <citation type="submission" date="2020-03" db="EMBL/GenBank/DDBJ databases">
        <authorList>
            <person name="Weist P."/>
        </authorList>
    </citation>
    <scope>NUCLEOTIDE SEQUENCE</scope>
</reference>
<organism evidence="2 3">
    <name type="scientific">Pleuronectes platessa</name>
    <name type="common">European plaice</name>
    <dbReference type="NCBI Taxonomy" id="8262"/>
    <lineage>
        <taxon>Eukaryota</taxon>
        <taxon>Metazoa</taxon>
        <taxon>Chordata</taxon>
        <taxon>Craniata</taxon>
        <taxon>Vertebrata</taxon>
        <taxon>Euteleostomi</taxon>
        <taxon>Actinopterygii</taxon>
        <taxon>Neopterygii</taxon>
        <taxon>Teleostei</taxon>
        <taxon>Neoteleostei</taxon>
        <taxon>Acanthomorphata</taxon>
        <taxon>Carangaria</taxon>
        <taxon>Pleuronectiformes</taxon>
        <taxon>Pleuronectoidei</taxon>
        <taxon>Pleuronectidae</taxon>
        <taxon>Pleuronectes</taxon>
    </lineage>
</organism>